<sequence>MSDDEFDEANHERLLAIVLGQKQQAPVRKSFEKINSDILVNSIKHATCVLMLGFIEFVRTVGILSENLILPTAVVILLMLGKKDLKVWSDVVKQNRLADQLSFPLNEDIMLTTEKDTDRAEAFKVKNEFERKMVDMWNGSKNKMTNDTMYTEAELEIIRAMDVKEVPAQK</sequence>
<protein>
    <submittedName>
        <fullName evidence="1">Uncharacterized protein</fullName>
    </submittedName>
</protein>
<organism evidence="1 2">
    <name type="scientific">Dictyocaulus viviparus</name>
    <name type="common">Bovine lungworm</name>
    <dbReference type="NCBI Taxonomy" id="29172"/>
    <lineage>
        <taxon>Eukaryota</taxon>
        <taxon>Metazoa</taxon>
        <taxon>Ecdysozoa</taxon>
        <taxon>Nematoda</taxon>
        <taxon>Chromadorea</taxon>
        <taxon>Rhabditida</taxon>
        <taxon>Rhabditina</taxon>
        <taxon>Rhabditomorpha</taxon>
        <taxon>Strongyloidea</taxon>
        <taxon>Metastrongylidae</taxon>
        <taxon>Dictyocaulus</taxon>
    </lineage>
</organism>
<dbReference type="EMBL" id="KN716191">
    <property type="protein sequence ID" value="KJH51092.1"/>
    <property type="molecule type" value="Genomic_DNA"/>
</dbReference>
<proteinExistence type="predicted"/>
<evidence type="ECO:0000313" key="1">
    <source>
        <dbReference type="EMBL" id="KJH51092.1"/>
    </source>
</evidence>
<dbReference type="Proteomes" id="UP000053766">
    <property type="component" value="Unassembled WGS sequence"/>
</dbReference>
<dbReference type="Pfam" id="PF04615">
    <property type="entry name" value="Utp14"/>
    <property type="match status" value="1"/>
</dbReference>
<evidence type="ECO:0000313" key="2">
    <source>
        <dbReference type="Proteomes" id="UP000053766"/>
    </source>
</evidence>
<accession>A0A0D8Y4H1</accession>
<name>A0A0D8Y4H1_DICVI</name>
<dbReference type="OrthoDB" id="277439at2759"/>
<keyword evidence="2" id="KW-1185">Reference proteome</keyword>
<dbReference type="STRING" id="29172.A0A0D8Y4H1"/>
<dbReference type="AlphaFoldDB" id="A0A0D8Y4H1"/>
<reference evidence="1 2" key="1">
    <citation type="submission" date="2013-11" db="EMBL/GenBank/DDBJ databases">
        <title>Draft genome of the bovine lungworm Dictyocaulus viviparus.</title>
        <authorList>
            <person name="Mitreva M."/>
        </authorList>
    </citation>
    <scope>NUCLEOTIDE SEQUENCE [LARGE SCALE GENOMIC DNA]</scope>
    <source>
        <strain evidence="1 2">HannoverDv2000</strain>
    </source>
</reference>
<gene>
    <name evidence="1" type="ORF">DICVIV_02759</name>
</gene>
<reference evidence="2" key="2">
    <citation type="journal article" date="2016" name="Sci. Rep.">
        <title>Dictyocaulus viviparus genome, variome and transcriptome elucidate lungworm biology and support future intervention.</title>
        <authorList>
            <person name="McNulty S.N."/>
            <person name="Strube C."/>
            <person name="Rosa B.A."/>
            <person name="Martin J.C."/>
            <person name="Tyagi R."/>
            <person name="Choi Y.J."/>
            <person name="Wang Q."/>
            <person name="Hallsworth Pepin K."/>
            <person name="Zhang X."/>
            <person name="Ozersky P."/>
            <person name="Wilson R.K."/>
            <person name="Sternberg P.W."/>
            <person name="Gasser R.B."/>
            <person name="Mitreva M."/>
        </authorList>
    </citation>
    <scope>NUCLEOTIDE SEQUENCE [LARGE SCALE GENOMIC DNA]</scope>
    <source>
        <strain evidence="2">HannoverDv2000</strain>
    </source>
</reference>